<sequence>MIDLNRSSPHLELLPFTGTDLRSVPVIFTGGKRKREPEVEVFDEPRQKPCVGAAMLTGQHSGRDSTVWTVMCYQDLRLSRTLQNKPPRSSLDQIEFPRDSSVSLWRDGAGGWFQPPSLVTISDVMCSSSLVGRWGERGEWVRGEYSPDLKTKRRKLVAGRPPGVGGGCLLPEKLWNKAKFSIREPCKVTPVCSPCARRHSLFGLSYREGGGGGGGGGGVWGRQVPRKEKEEFSSTAGGSPGICPVEPDCLKPPLCGENEVEVDHLGLSKAHSHRSRSAAAIQKDLQLAGVNIPIVNRVAHKDGQHYKREAVWAPSPAVRPSSSS</sequence>
<proteinExistence type="predicted"/>
<reference evidence="1 2" key="1">
    <citation type="submission" date="2019-03" db="EMBL/GenBank/DDBJ databases">
        <title>First draft genome of Liparis tanakae, snailfish: a comprehensive survey of snailfish specific genes.</title>
        <authorList>
            <person name="Kim W."/>
            <person name="Song I."/>
            <person name="Jeong J.-H."/>
            <person name="Kim D."/>
            <person name="Kim S."/>
            <person name="Ryu S."/>
            <person name="Song J.Y."/>
            <person name="Lee S.K."/>
        </authorList>
    </citation>
    <scope>NUCLEOTIDE SEQUENCE [LARGE SCALE GENOMIC DNA]</scope>
    <source>
        <tissue evidence="1">Muscle</tissue>
    </source>
</reference>
<protein>
    <submittedName>
        <fullName evidence="1">Uncharacterized protein</fullName>
    </submittedName>
</protein>
<dbReference type="Proteomes" id="UP000314294">
    <property type="component" value="Unassembled WGS sequence"/>
</dbReference>
<gene>
    <name evidence="1" type="ORF">EYF80_012608</name>
</gene>
<evidence type="ECO:0000313" key="2">
    <source>
        <dbReference type="Proteomes" id="UP000314294"/>
    </source>
</evidence>
<name>A0A4Z2IGJ4_9TELE</name>
<evidence type="ECO:0000313" key="1">
    <source>
        <dbReference type="EMBL" id="TNN77139.1"/>
    </source>
</evidence>
<dbReference type="EMBL" id="SRLO01000086">
    <property type="protein sequence ID" value="TNN77139.1"/>
    <property type="molecule type" value="Genomic_DNA"/>
</dbReference>
<accession>A0A4Z2IGJ4</accession>
<keyword evidence="2" id="KW-1185">Reference proteome</keyword>
<organism evidence="1 2">
    <name type="scientific">Liparis tanakae</name>
    <name type="common">Tanaka's snailfish</name>
    <dbReference type="NCBI Taxonomy" id="230148"/>
    <lineage>
        <taxon>Eukaryota</taxon>
        <taxon>Metazoa</taxon>
        <taxon>Chordata</taxon>
        <taxon>Craniata</taxon>
        <taxon>Vertebrata</taxon>
        <taxon>Euteleostomi</taxon>
        <taxon>Actinopterygii</taxon>
        <taxon>Neopterygii</taxon>
        <taxon>Teleostei</taxon>
        <taxon>Neoteleostei</taxon>
        <taxon>Acanthomorphata</taxon>
        <taxon>Eupercaria</taxon>
        <taxon>Perciformes</taxon>
        <taxon>Cottioidei</taxon>
        <taxon>Cottales</taxon>
        <taxon>Liparidae</taxon>
        <taxon>Liparis</taxon>
    </lineage>
</organism>
<dbReference type="AlphaFoldDB" id="A0A4Z2IGJ4"/>
<comment type="caution">
    <text evidence="1">The sequence shown here is derived from an EMBL/GenBank/DDBJ whole genome shotgun (WGS) entry which is preliminary data.</text>
</comment>